<dbReference type="HAMAP" id="MF_02065">
    <property type="entry name" value="MltG"/>
    <property type="match status" value="1"/>
</dbReference>
<dbReference type="STRING" id="1379270.GEMMAAP_04110"/>
<reference evidence="8 9" key="2">
    <citation type="journal article" date="2016" name="Environ. Microbiol. Rep.">
        <title>Metagenomic evidence for the presence of phototrophic Gemmatimonadetes bacteria in diverse environments.</title>
        <authorList>
            <person name="Zeng Y."/>
            <person name="Baumbach J."/>
            <person name="Barbosa E.G."/>
            <person name="Azevedo V."/>
            <person name="Zhang C."/>
            <person name="Koblizek M."/>
        </authorList>
    </citation>
    <scope>NUCLEOTIDE SEQUENCE [LARGE SCALE GENOMIC DNA]</scope>
    <source>
        <strain evidence="8 9">AP64</strain>
    </source>
</reference>
<dbReference type="GO" id="GO:0009252">
    <property type="term" value="P:peptidoglycan biosynthetic process"/>
    <property type="evidence" value="ECO:0007669"/>
    <property type="project" value="UniProtKB-UniRule"/>
</dbReference>
<evidence type="ECO:0000256" key="5">
    <source>
        <dbReference type="ARBA" id="ARBA00023239"/>
    </source>
</evidence>
<evidence type="ECO:0000256" key="6">
    <source>
        <dbReference type="ARBA" id="ARBA00023316"/>
    </source>
</evidence>
<comment type="catalytic activity">
    <reaction evidence="7">
        <text>a peptidoglycan chain = a peptidoglycan chain with N-acetyl-1,6-anhydromuramyl-[peptide] at the reducing end + a peptidoglycan chain with N-acetylglucosamine at the non-reducing end.</text>
        <dbReference type="EC" id="4.2.2.29"/>
    </reaction>
</comment>
<reference evidence="8 9" key="1">
    <citation type="journal article" date="2014" name="Proc. Natl. Acad. Sci. U.S.A.">
        <title>Functional type 2 photosynthetic reaction centers found in the rare bacterial phylum Gemmatimonadetes.</title>
        <authorList>
            <person name="Zeng Y."/>
            <person name="Feng F."/>
            <person name="Medova H."/>
            <person name="Dean J."/>
            <person name="Koblizek M."/>
        </authorList>
    </citation>
    <scope>NUCLEOTIDE SEQUENCE [LARGE SCALE GENOMIC DNA]</scope>
    <source>
        <strain evidence="8 9">AP64</strain>
    </source>
</reference>
<dbReference type="CDD" id="cd08010">
    <property type="entry name" value="MltG_like"/>
    <property type="match status" value="1"/>
</dbReference>
<dbReference type="InterPro" id="IPR003770">
    <property type="entry name" value="MLTG-like"/>
</dbReference>
<name>A0A143BI13_9BACT</name>
<feature type="site" description="Important for catalytic activity" evidence="7">
    <location>
        <position position="220"/>
    </location>
</feature>
<dbReference type="EMBL" id="CP011454">
    <property type="protein sequence ID" value="AMW04245.1"/>
    <property type="molecule type" value="Genomic_DNA"/>
</dbReference>
<dbReference type="PANTHER" id="PTHR30518:SF2">
    <property type="entry name" value="ENDOLYTIC MUREIN TRANSGLYCOSYLASE"/>
    <property type="match status" value="1"/>
</dbReference>
<dbReference type="EC" id="4.2.2.29" evidence="7"/>
<dbReference type="NCBIfam" id="TIGR00247">
    <property type="entry name" value="endolytic transglycosylase MltG"/>
    <property type="match status" value="1"/>
</dbReference>
<organism evidence="8 9">
    <name type="scientific">Gemmatimonas phototrophica</name>
    <dbReference type="NCBI Taxonomy" id="1379270"/>
    <lineage>
        <taxon>Bacteria</taxon>
        <taxon>Pseudomonadati</taxon>
        <taxon>Gemmatimonadota</taxon>
        <taxon>Gemmatimonadia</taxon>
        <taxon>Gemmatimonadales</taxon>
        <taxon>Gemmatimonadaceae</taxon>
        <taxon>Gemmatimonas</taxon>
    </lineage>
</organism>
<protein>
    <recommendedName>
        <fullName evidence="7">Endolytic murein transglycosylase</fullName>
        <ecNumber evidence="7">4.2.2.29</ecNumber>
    </recommendedName>
    <alternativeName>
        <fullName evidence="7">Peptidoglycan lytic transglycosylase</fullName>
    </alternativeName>
    <alternativeName>
        <fullName evidence="7">Peptidoglycan polymerization terminase</fullName>
    </alternativeName>
</protein>
<evidence type="ECO:0000256" key="3">
    <source>
        <dbReference type="ARBA" id="ARBA00022989"/>
    </source>
</evidence>
<keyword evidence="3 7" id="KW-1133">Transmembrane helix</keyword>
<dbReference type="Proteomes" id="UP000076404">
    <property type="component" value="Chromosome"/>
</dbReference>
<dbReference type="eggNOG" id="COG1559">
    <property type="taxonomic scope" value="Bacteria"/>
</dbReference>
<evidence type="ECO:0000256" key="1">
    <source>
        <dbReference type="ARBA" id="ARBA00022475"/>
    </source>
</evidence>
<accession>A0A143BI13</accession>
<evidence type="ECO:0000313" key="8">
    <source>
        <dbReference type="EMBL" id="AMW04245.1"/>
    </source>
</evidence>
<comment type="similarity">
    <text evidence="7">Belongs to the transglycosylase MltG family.</text>
</comment>
<keyword evidence="2 7" id="KW-0812">Transmembrane</keyword>
<keyword evidence="9" id="KW-1185">Reference proteome</keyword>
<evidence type="ECO:0000256" key="7">
    <source>
        <dbReference type="HAMAP-Rule" id="MF_02065"/>
    </source>
</evidence>
<dbReference type="KEGG" id="gph:GEMMAAP_04110"/>
<dbReference type="GO" id="GO:0071555">
    <property type="term" value="P:cell wall organization"/>
    <property type="evidence" value="ECO:0007669"/>
    <property type="project" value="UniProtKB-KW"/>
</dbReference>
<dbReference type="GO" id="GO:0008932">
    <property type="term" value="F:lytic endotransglycosylase activity"/>
    <property type="evidence" value="ECO:0007669"/>
    <property type="project" value="UniProtKB-UniRule"/>
</dbReference>
<dbReference type="GO" id="GO:0005886">
    <property type="term" value="C:plasma membrane"/>
    <property type="evidence" value="ECO:0007669"/>
    <property type="project" value="UniProtKB-UniRule"/>
</dbReference>
<comment type="function">
    <text evidence="7">Functions as a peptidoglycan terminase that cleaves nascent peptidoglycan strands endolytically to terminate their elongation.</text>
</comment>
<dbReference type="Gene3D" id="3.30.160.60">
    <property type="entry name" value="Classic Zinc Finger"/>
    <property type="match status" value="1"/>
</dbReference>
<sequence>MPRKKSKNSRVIRLAVLAAAIVMGAWVWREIGGGASPSGAVARVVVPKGASVRVAADSLEAQGVIGSPVLFRLFARLTGSATDIKPGTYRFASDAGYRDVLNALVTGRGLVRTVVIPEGFDLRDITPVLAKALRVPEDSVRAAVTDSAWLRELNVPVPSLEGYLFPATYSFADGTSAREAVNAMIERFLDVWKPEWDARLKVMAISRHDAMAMASIIEKEARKPEERPLISAVYWNRVKKRMLLQADPTVQYALPQHVGRVLYKDLEVESKYNTYKYPGLPPGPIANPGEASIAAALAPADVPYLFFVARADGGHEFTETFAQHTKAIAQIKAAKRAAAAVASGRSR</sequence>
<dbReference type="PANTHER" id="PTHR30518">
    <property type="entry name" value="ENDOLYTIC MUREIN TRANSGLYCOSYLASE"/>
    <property type="match status" value="1"/>
</dbReference>
<evidence type="ECO:0000313" key="9">
    <source>
        <dbReference type="Proteomes" id="UP000076404"/>
    </source>
</evidence>
<evidence type="ECO:0000256" key="4">
    <source>
        <dbReference type="ARBA" id="ARBA00023136"/>
    </source>
</evidence>
<dbReference type="Pfam" id="PF02618">
    <property type="entry name" value="YceG"/>
    <property type="match status" value="1"/>
</dbReference>
<keyword evidence="4 7" id="KW-0472">Membrane</keyword>
<dbReference type="Gene3D" id="3.30.1490.480">
    <property type="entry name" value="Endolytic murein transglycosylase"/>
    <property type="match status" value="1"/>
</dbReference>
<gene>
    <name evidence="7" type="primary">mltG</name>
    <name evidence="8" type="ORF">GEMMAAP_04110</name>
</gene>
<keyword evidence="6 7" id="KW-0961">Cell wall biogenesis/degradation</keyword>
<proteinExistence type="inferred from homology"/>
<keyword evidence="5 7" id="KW-0456">Lyase</keyword>
<dbReference type="RefSeq" id="WP_082821050.1">
    <property type="nucleotide sequence ID" value="NZ_CP011454.1"/>
</dbReference>
<dbReference type="OrthoDB" id="9814591at2"/>
<evidence type="ECO:0000256" key="2">
    <source>
        <dbReference type="ARBA" id="ARBA00022692"/>
    </source>
</evidence>
<keyword evidence="1 7" id="KW-1003">Cell membrane</keyword>
<dbReference type="AlphaFoldDB" id="A0A143BI13"/>